<dbReference type="CDD" id="cd19372">
    <property type="entry name" value="UDG_F1_VAVC_D4-like"/>
    <property type="match status" value="1"/>
</dbReference>
<dbReference type="GO" id="GO:0016799">
    <property type="term" value="F:hydrolase activity, hydrolyzing N-glycosyl compounds"/>
    <property type="evidence" value="ECO:0007669"/>
    <property type="project" value="InterPro"/>
</dbReference>
<evidence type="ECO:0000256" key="4">
    <source>
        <dbReference type="ARBA" id="ARBA00022801"/>
    </source>
</evidence>
<keyword evidence="9" id="KW-1185">Reference proteome</keyword>
<evidence type="ECO:0000256" key="7">
    <source>
        <dbReference type="PROSITE-ProRule" id="PRU10072"/>
    </source>
</evidence>
<sequence length="222" mass="25183">MAGLRELRVEEWPHVIRYHPDWEPVMDRLAGELAEVGNWLLRDETSPRSEDIFRQLSVPLTDKRVCLVGIDPYPNGATGVPFQSPDFSKRTIRTIATNLSRRCGISLYGNYDFALVEGVLPWNYYLSCRRGETKSHALYWERLANAFLSHIARFVKVFYFMGKTDFANYASKLDVPVSVVLGYHPAARGGQFDSEETFEIVNALLALHGLPAVNWAQGFLAL</sequence>
<keyword evidence="4" id="KW-0378">Hydrolase</keyword>
<reference evidence="8" key="1">
    <citation type="journal article" date="2017" name="Virus Res.">
        <title>Complete genomic characterisation of two novel poxviruses (WKPV and EKPV) from western and eastern grey kangaroos.</title>
        <authorList>
            <person name="Bennett M."/>
            <person name="Tu S.L."/>
            <person name="Upton C."/>
            <person name="McArtor C."/>
            <person name="Gillett A."/>
            <person name="Laird T."/>
            <person name="O'Dea M."/>
        </authorList>
    </citation>
    <scope>NUCLEOTIDE SEQUENCE [LARGE SCALE GENOMIC DNA]</scope>
    <source>
        <strain evidence="8">Western Australia</strain>
    </source>
</reference>
<evidence type="ECO:0000256" key="6">
    <source>
        <dbReference type="ARBA" id="ARBA00023204"/>
    </source>
</evidence>
<feature type="active site" description="Proton acceptor" evidence="7">
    <location>
        <position position="71"/>
    </location>
</feature>
<protein>
    <recommendedName>
        <fullName evidence="2">Uracil-DNA glycosylase</fullName>
    </recommendedName>
</protein>
<evidence type="ECO:0000256" key="1">
    <source>
        <dbReference type="ARBA" id="ARBA00008184"/>
    </source>
</evidence>
<dbReference type="Gene3D" id="3.40.470.10">
    <property type="entry name" value="Uracil-DNA glycosylase-like domain"/>
    <property type="match status" value="1"/>
</dbReference>
<dbReference type="Proteomes" id="UP000318778">
    <property type="component" value="Segment"/>
</dbReference>
<keyword evidence="3" id="KW-0227">DNA damage</keyword>
<dbReference type="GO" id="GO:0003677">
    <property type="term" value="F:DNA binding"/>
    <property type="evidence" value="ECO:0007669"/>
    <property type="project" value="UniProtKB-KW"/>
</dbReference>
<evidence type="ECO:0000256" key="2">
    <source>
        <dbReference type="ARBA" id="ARBA00018429"/>
    </source>
</evidence>
<dbReference type="InterPro" id="IPR018085">
    <property type="entry name" value="Ura-DNA_Glyclase_AS"/>
</dbReference>
<evidence type="ECO:0000256" key="3">
    <source>
        <dbReference type="ARBA" id="ARBA00022763"/>
    </source>
</evidence>
<proteinExistence type="inferred from homology"/>
<dbReference type="GO" id="GO:0006281">
    <property type="term" value="P:DNA repair"/>
    <property type="evidence" value="ECO:0007669"/>
    <property type="project" value="UniProtKB-KW"/>
</dbReference>
<accession>A0A2C9DSP4</accession>
<dbReference type="SUPFAM" id="SSF52141">
    <property type="entry name" value="Uracil-DNA glycosylase-like"/>
    <property type="match status" value="1"/>
</dbReference>
<keyword evidence="6" id="KW-0234">DNA repair</keyword>
<name>A0A2C9DSP4_9POXV</name>
<dbReference type="InterPro" id="IPR036895">
    <property type="entry name" value="Uracil-DNA_glycosylase-like_sf"/>
</dbReference>
<keyword evidence="5" id="KW-0238">DNA-binding</keyword>
<dbReference type="PROSITE" id="PS00130">
    <property type="entry name" value="U_DNA_GLYCOSYLASE"/>
    <property type="match status" value="1"/>
</dbReference>
<evidence type="ECO:0000313" key="9">
    <source>
        <dbReference type="Proteomes" id="UP000318778"/>
    </source>
</evidence>
<comment type="similarity">
    <text evidence="1">Belongs to the uracil-DNA glycosylase (UDG) superfamily. UNG family.</text>
</comment>
<dbReference type="EMBL" id="MF467280">
    <property type="protein sequence ID" value="ATI21027.1"/>
    <property type="molecule type" value="Genomic_DNA"/>
</dbReference>
<organism evidence="8">
    <name type="scientific">Western grey kangaroopox virus</name>
    <dbReference type="NCBI Taxonomy" id="1566307"/>
    <lineage>
        <taxon>Viruses</taxon>
        <taxon>Varidnaviria</taxon>
        <taxon>Bamfordvirae</taxon>
        <taxon>Nucleocytoviricota</taxon>
        <taxon>Pokkesviricetes</taxon>
        <taxon>Chitovirales</taxon>
        <taxon>Poxviridae</taxon>
        <taxon>Chordopoxvirinae</taxon>
        <taxon>Macropopoxvirus</taxon>
        <taxon>Macropopoxvirus mfuliginosuspox</taxon>
        <taxon>Western kangaroopox virus</taxon>
    </lineage>
</organism>
<evidence type="ECO:0000313" key="8">
    <source>
        <dbReference type="EMBL" id="ATI21027.1"/>
    </source>
</evidence>
<evidence type="ECO:0000256" key="5">
    <source>
        <dbReference type="ARBA" id="ARBA00023125"/>
    </source>
</evidence>